<dbReference type="GO" id="GO:0020037">
    <property type="term" value="F:heme binding"/>
    <property type="evidence" value="ECO:0007669"/>
    <property type="project" value="InterPro"/>
</dbReference>
<dbReference type="AlphaFoldDB" id="A0AAN6Y3U9"/>
<evidence type="ECO:0000256" key="6">
    <source>
        <dbReference type="RuleBase" id="RU000461"/>
    </source>
</evidence>
<dbReference type="InterPro" id="IPR036396">
    <property type="entry name" value="Cyt_P450_sf"/>
</dbReference>
<dbReference type="PROSITE" id="PS00086">
    <property type="entry name" value="CYTOCHROME_P450"/>
    <property type="match status" value="1"/>
</dbReference>
<reference evidence="8" key="1">
    <citation type="journal article" date="2023" name="Mol. Phylogenet. Evol.">
        <title>Genome-scale phylogeny and comparative genomics of the fungal order Sordariales.</title>
        <authorList>
            <person name="Hensen N."/>
            <person name="Bonometti L."/>
            <person name="Westerberg I."/>
            <person name="Brannstrom I.O."/>
            <person name="Guillou S."/>
            <person name="Cros-Aarteil S."/>
            <person name="Calhoun S."/>
            <person name="Haridas S."/>
            <person name="Kuo A."/>
            <person name="Mondo S."/>
            <person name="Pangilinan J."/>
            <person name="Riley R."/>
            <person name="LaButti K."/>
            <person name="Andreopoulos B."/>
            <person name="Lipzen A."/>
            <person name="Chen C."/>
            <person name="Yan M."/>
            <person name="Daum C."/>
            <person name="Ng V."/>
            <person name="Clum A."/>
            <person name="Steindorff A."/>
            <person name="Ohm R.A."/>
            <person name="Martin F."/>
            <person name="Silar P."/>
            <person name="Natvig D.O."/>
            <person name="Lalanne C."/>
            <person name="Gautier V."/>
            <person name="Ament-Velasquez S.L."/>
            <person name="Kruys A."/>
            <person name="Hutchinson M.I."/>
            <person name="Powell A.J."/>
            <person name="Barry K."/>
            <person name="Miller A.N."/>
            <person name="Grigoriev I.V."/>
            <person name="Debuchy R."/>
            <person name="Gladieux P."/>
            <person name="Hiltunen Thoren M."/>
            <person name="Johannesson H."/>
        </authorList>
    </citation>
    <scope>NUCLEOTIDE SEQUENCE</scope>
    <source>
        <strain evidence="8">PSN293</strain>
    </source>
</reference>
<name>A0AAN6Y3U9_9PEZI</name>
<keyword evidence="3 5" id="KW-0479">Metal-binding</keyword>
<evidence type="ECO:0000256" key="3">
    <source>
        <dbReference type="ARBA" id="ARBA00022723"/>
    </source>
</evidence>
<keyword evidence="7" id="KW-0812">Transmembrane</keyword>
<dbReference type="PRINTS" id="PR00463">
    <property type="entry name" value="EP450I"/>
</dbReference>
<evidence type="ECO:0000313" key="9">
    <source>
        <dbReference type="Proteomes" id="UP001301769"/>
    </source>
</evidence>
<dbReference type="PANTHER" id="PTHR24305">
    <property type="entry name" value="CYTOCHROME P450"/>
    <property type="match status" value="1"/>
</dbReference>
<dbReference type="InterPro" id="IPR002401">
    <property type="entry name" value="Cyt_P450_E_grp-I"/>
</dbReference>
<dbReference type="Gene3D" id="1.10.630.10">
    <property type="entry name" value="Cytochrome P450"/>
    <property type="match status" value="1"/>
</dbReference>
<reference evidence="8" key="2">
    <citation type="submission" date="2023-05" db="EMBL/GenBank/DDBJ databases">
        <authorList>
            <consortium name="Lawrence Berkeley National Laboratory"/>
            <person name="Steindorff A."/>
            <person name="Hensen N."/>
            <person name="Bonometti L."/>
            <person name="Westerberg I."/>
            <person name="Brannstrom I.O."/>
            <person name="Guillou S."/>
            <person name="Cros-Aarteil S."/>
            <person name="Calhoun S."/>
            <person name="Haridas S."/>
            <person name="Kuo A."/>
            <person name="Mondo S."/>
            <person name="Pangilinan J."/>
            <person name="Riley R."/>
            <person name="Labutti K."/>
            <person name="Andreopoulos B."/>
            <person name="Lipzen A."/>
            <person name="Chen C."/>
            <person name="Yanf M."/>
            <person name="Daum C."/>
            <person name="Ng V."/>
            <person name="Clum A."/>
            <person name="Ohm R."/>
            <person name="Martin F."/>
            <person name="Silar P."/>
            <person name="Natvig D."/>
            <person name="Lalanne C."/>
            <person name="Gautier V."/>
            <person name="Ament-Velasquez S.L."/>
            <person name="Kruys A."/>
            <person name="Hutchinson M.I."/>
            <person name="Powell A.J."/>
            <person name="Barry K."/>
            <person name="Miller A.N."/>
            <person name="Grigoriev I.V."/>
            <person name="Debuchy R."/>
            <person name="Gladieux P."/>
            <person name="Thoren M.H."/>
            <person name="Johannesson H."/>
        </authorList>
    </citation>
    <scope>NUCLEOTIDE SEQUENCE</scope>
    <source>
        <strain evidence="8">PSN293</strain>
    </source>
</reference>
<dbReference type="CDD" id="cd11061">
    <property type="entry name" value="CYP67-like"/>
    <property type="match status" value="1"/>
</dbReference>
<keyword evidence="4 5" id="KW-0408">Iron</keyword>
<dbReference type="GO" id="GO:0016705">
    <property type="term" value="F:oxidoreductase activity, acting on paired donors, with incorporation or reduction of molecular oxygen"/>
    <property type="evidence" value="ECO:0007669"/>
    <property type="project" value="InterPro"/>
</dbReference>
<dbReference type="PRINTS" id="PR00385">
    <property type="entry name" value="P450"/>
</dbReference>
<feature type="transmembrane region" description="Helical" evidence="7">
    <location>
        <begin position="6"/>
        <end position="29"/>
    </location>
</feature>
<protein>
    <submittedName>
        <fullName evidence="8">Cytochrome P450</fullName>
    </submittedName>
</protein>
<dbReference type="InterPro" id="IPR001128">
    <property type="entry name" value="Cyt_P450"/>
</dbReference>
<gene>
    <name evidence="8" type="ORF">QBC37DRAFT_346546</name>
</gene>
<dbReference type="InterPro" id="IPR017972">
    <property type="entry name" value="Cyt_P450_CS"/>
</dbReference>
<dbReference type="SUPFAM" id="SSF48264">
    <property type="entry name" value="Cytochrome P450"/>
    <property type="match status" value="1"/>
</dbReference>
<organism evidence="8 9">
    <name type="scientific">Rhypophila decipiens</name>
    <dbReference type="NCBI Taxonomy" id="261697"/>
    <lineage>
        <taxon>Eukaryota</taxon>
        <taxon>Fungi</taxon>
        <taxon>Dikarya</taxon>
        <taxon>Ascomycota</taxon>
        <taxon>Pezizomycotina</taxon>
        <taxon>Sordariomycetes</taxon>
        <taxon>Sordariomycetidae</taxon>
        <taxon>Sordariales</taxon>
        <taxon>Naviculisporaceae</taxon>
        <taxon>Rhypophila</taxon>
    </lineage>
</organism>
<evidence type="ECO:0000256" key="7">
    <source>
        <dbReference type="SAM" id="Phobius"/>
    </source>
</evidence>
<dbReference type="Proteomes" id="UP001301769">
    <property type="component" value="Unassembled WGS sequence"/>
</dbReference>
<keyword evidence="7" id="KW-0472">Membrane</keyword>
<keyword evidence="7" id="KW-1133">Transmembrane helix</keyword>
<keyword evidence="2 5" id="KW-0349">Heme</keyword>
<evidence type="ECO:0000256" key="1">
    <source>
        <dbReference type="ARBA" id="ARBA00001971"/>
    </source>
</evidence>
<dbReference type="GO" id="GO:0004497">
    <property type="term" value="F:monooxygenase activity"/>
    <property type="evidence" value="ECO:0007669"/>
    <property type="project" value="UniProtKB-KW"/>
</dbReference>
<keyword evidence="9" id="KW-1185">Reference proteome</keyword>
<proteinExistence type="inferred from homology"/>
<evidence type="ECO:0000313" key="8">
    <source>
        <dbReference type="EMBL" id="KAK4212164.1"/>
    </source>
</evidence>
<dbReference type="EMBL" id="MU858133">
    <property type="protein sequence ID" value="KAK4212164.1"/>
    <property type="molecule type" value="Genomic_DNA"/>
</dbReference>
<accession>A0AAN6Y3U9</accession>
<dbReference type="InterPro" id="IPR050121">
    <property type="entry name" value="Cytochrome_P450_monoxygenase"/>
</dbReference>
<comment type="caution">
    <text evidence="8">The sequence shown here is derived from an EMBL/GenBank/DDBJ whole genome shotgun (WGS) entry which is preliminary data.</text>
</comment>
<evidence type="ECO:0000256" key="2">
    <source>
        <dbReference type="ARBA" id="ARBA00022617"/>
    </source>
</evidence>
<sequence>MASWSGGLVMVVGYGSLLVVSYLSLLFTYRARFHPLSKYSGPSIAKVSDVYGGFYALLMRLHLVTYRDHIRYGPVMRHGPNKLVFNSAAALQDIYNNDRVTKSHVYLLTVNSPGVYSIFNAIDKHQHRIRRKLIGQAVTERSMRAFEPTMTSQINIFLKRLLICSGARSPPQPVNMTDICKRLGIDIVGLLAFGYRLNTQTRAKYQFILKGLKAGNYKSNSFMQFPLLKKLRIDSLLHVLSVAQRTRYMSMMETMISSRLAQETHAHNDLYSFVAHDIDTGGGGGIRVGQLWTEALFFFPAGGDTTSTALSAMFFYLSRNPDVYKKLADEIRSIFTSGIDIQGGPRLSSCRYLRACIDETLRMSPPVPGTLWRELISEEASKQNAAPFLVDGHVISPGTQVGVNIYTLHHNPEYFPDPFVFSPERWLVNDEKQLKSMNSAFAAFSFGARGCAGKAMAYLEMSLVVAKTLWYFDFEMADGELGATGAGVPGPRNLRIGRGRPEEFQLYDIFSSTHDGPVLKFACRGELGKELD</sequence>
<dbReference type="Pfam" id="PF00067">
    <property type="entry name" value="p450"/>
    <property type="match status" value="1"/>
</dbReference>
<keyword evidence="6" id="KW-0560">Oxidoreductase</keyword>
<dbReference type="GO" id="GO:0005506">
    <property type="term" value="F:iron ion binding"/>
    <property type="evidence" value="ECO:0007669"/>
    <property type="project" value="InterPro"/>
</dbReference>
<evidence type="ECO:0000256" key="5">
    <source>
        <dbReference type="PIRSR" id="PIRSR602401-1"/>
    </source>
</evidence>
<comment type="similarity">
    <text evidence="6">Belongs to the cytochrome P450 family.</text>
</comment>
<evidence type="ECO:0000256" key="4">
    <source>
        <dbReference type="ARBA" id="ARBA00023004"/>
    </source>
</evidence>
<comment type="cofactor">
    <cofactor evidence="1 5">
        <name>heme</name>
        <dbReference type="ChEBI" id="CHEBI:30413"/>
    </cofactor>
</comment>
<feature type="binding site" description="axial binding residue" evidence="5">
    <location>
        <position position="451"/>
    </location>
    <ligand>
        <name>heme</name>
        <dbReference type="ChEBI" id="CHEBI:30413"/>
    </ligand>
    <ligandPart>
        <name>Fe</name>
        <dbReference type="ChEBI" id="CHEBI:18248"/>
    </ligandPart>
</feature>
<keyword evidence="6" id="KW-0503">Monooxygenase</keyword>
<dbReference type="PANTHER" id="PTHR24305:SF226">
    <property type="entry name" value="CYTOCHROME P450 MONOOXYGENASE"/>
    <property type="match status" value="1"/>
</dbReference>